<evidence type="ECO:0000313" key="3">
    <source>
        <dbReference type="Proteomes" id="UP000007151"/>
    </source>
</evidence>
<sequence>MLLVFSFFVSIPIISIVGDFIDPLESIPLLPPTYKDIFIASKGGRPQLGTTSATCWARGGICIQVRHCSSDKGFDATVSGCSSRFKVCCRVFKQLPPTVGVQRSRQIEKDDDEEIEDIDKSLGSGFLVSLSLP</sequence>
<dbReference type="KEGG" id="dpl:KGM_204493"/>
<dbReference type="InParanoid" id="A0A212FFM5"/>
<dbReference type="EMBL" id="AGBW02008794">
    <property type="protein sequence ID" value="OWR52545.1"/>
    <property type="molecule type" value="Genomic_DNA"/>
</dbReference>
<dbReference type="AlphaFoldDB" id="A0A212FFM5"/>
<evidence type="ECO:0000313" key="2">
    <source>
        <dbReference type="EMBL" id="OWR52545.1"/>
    </source>
</evidence>
<feature type="signal peptide" evidence="1">
    <location>
        <begin position="1"/>
        <end position="18"/>
    </location>
</feature>
<name>A0A212FFM5_DANPL</name>
<gene>
    <name evidence="2" type="ORF">KGM_204493</name>
</gene>
<dbReference type="Proteomes" id="UP000007151">
    <property type="component" value="Unassembled WGS sequence"/>
</dbReference>
<evidence type="ECO:0000256" key="1">
    <source>
        <dbReference type="SAM" id="SignalP"/>
    </source>
</evidence>
<protein>
    <submittedName>
        <fullName evidence="2">Uncharacterized protein</fullName>
    </submittedName>
</protein>
<organism evidence="2 3">
    <name type="scientific">Danaus plexippus plexippus</name>
    <dbReference type="NCBI Taxonomy" id="278856"/>
    <lineage>
        <taxon>Eukaryota</taxon>
        <taxon>Metazoa</taxon>
        <taxon>Ecdysozoa</taxon>
        <taxon>Arthropoda</taxon>
        <taxon>Hexapoda</taxon>
        <taxon>Insecta</taxon>
        <taxon>Pterygota</taxon>
        <taxon>Neoptera</taxon>
        <taxon>Endopterygota</taxon>
        <taxon>Lepidoptera</taxon>
        <taxon>Glossata</taxon>
        <taxon>Ditrysia</taxon>
        <taxon>Papilionoidea</taxon>
        <taxon>Nymphalidae</taxon>
        <taxon>Danainae</taxon>
        <taxon>Danaini</taxon>
        <taxon>Danaina</taxon>
        <taxon>Danaus</taxon>
        <taxon>Danaus</taxon>
    </lineage>
</organism>
<feature type="chain" id="PRO_5012126054" evidence="1">
    <location>
        <begin position="19"/>
        <end position="133"/>
    </location>
</feature>
<reference evidence="2 3" key="1">
    <citation type="journal article" date="2011" name="Cell">
        <title>The monarch butterfly genome yields insights into long-distance migration.</title>
        <authorList>
            <person name="Zhan S."/>
            <person name="Merlin C."/>
            <person name="Boore J.L."/>
            <person name="Reppert S.M."/>
        </authorList>
    </citation>
    <scope>NUCLEOTIDE SEQUENCE [LARGE SCALE GENOMIC DNA]</scope>
    <source>
        <strain evidence="2">F-2</strain>
    </source>
</reference>
<comment type="caution">
    <text evidence="2">The sequence shown here is derived from an EMBL/GenBank/DDBJ whole genome shotgun (WGS) entry which is preliminary data.</text>
</comment>
<keyword evidence="3" id="KW-1185">Reference proteome</keyword>
<keyword evidence="1" id="KW-0732">Signal</keyword>
<accession>A0A212FFM5</accession>
<proteinExistence type="predicted"/>